<dbReference type="AlphaFoldDB" id="D0GNZ5"/>
<evidence type="ECO:0000313" key="2">
    <source>
        <dbReference type="Proteomes" id="UP000004226"/>
    </source>
</evidence>
<name>D0GNZ5_9FUSO</name>
<keyword evidence="2" id="KW-1185">Reference proteome</keyword>
<dbReference type="RefSeq" id="WP_006808169.1">
    <property type="nucleotide sequence ID" value="NZ_ADAD01000177.1"/>
</dbReference>
<dbReference type="EMBL" id="ADAD01000177">
    <property type="protein sequence ID" value="EEY34191.1"/>
    <property type="molecule type" value="Genomic_DNA"/>
</dbReference>
<accession>D0GNZ5</accession>
<comment type="caution">
    <text evidence="1">The sequence shown here is derived from an EMBL/GenBank/DDBJ whole genome shotgun (WGS) entry which is preliminary data.</text>
</comment>
<gene>
    <name evidence="1" type="ORF">HMPREF0554_0848</name>
</gene>
<proteinExistence type="predicted"/>
<organism evidence="1 2">
    <name type="scientific">Pseudoleptotrichia goodfellowii F0264</name>
    <dbReference type="NCBI Taxonomy" id="596323"/>
    <lineage>
        <taxon>Bacteria</taxon>
        <taxon>Fusobacteriati</taxon>
        <taxon>Fusobacteriota</taxon>
        <taxon>Fusobacteriia</taxon>
        <taxon>Fusobacteriales</taxon>
        <taxon>Leptotrichiaceae</taxon>
        <taxon>Pseudoleptotrichia</taxon>
    </lineage>
</organism>
<dbReference type="eggNOG" id="COG0827">
    <property type="taxonomic scope" value="Bacteria"/>
</dbReference>
<sequence length="102" mass="12142">MITNKNIDEVLKKQYFQEIKDFYKRNNSAEERISYIRDLYGHSGWGIPDKGDFIDGMHCDSSGIEFIKTNSNWKQETMKMKWNKVAERLQKIIENESQLSLF</sequence>
<evidence type="ECO:0000313" key="1">
    <source>
        <dbReference type="EMBL" id="EEY34191.1"/>
    </source>
</evidence>
<dbReference type="Proteomes" id="UP000004226">
    <property type="component" value="Unassembled WGS sequence"/>
</dbReference>
<protein>
    <submittedName>
        <fullName evidence="1">Uncharacterized protein</fullName>
    </submittedName>
</protein>
<reference evidence="1 2" key="1">
    <citation type="submission" date="2009-10" db="EMBL/GenBank/DDBJ databases">
        <authorList>
            <person name="Harkins D.M."/>
            <person name="Madupu R."/>
            <person name="Durkin A.S."/>
            <person name="Torralba M."/>
            <person name="Methe B."/>
            <person name="Sutton G.G."/>
            <person name="Strausberg R.L."/>
            <person name="Nelson K.E."/>
        </authorList>
    </citation>
    <scope>NUCLEOTIDE SEQUENCE [LARGE SCALE GENOMIC DNA]</scope>
    <source>
        <strain evidence="1 2">F0264</strain>
    </source>
</reference>